<keyword evidence="4" id="KW-1185">Reference proteome</keyword>
<feature type="transmembrane region" description="Helical" evidence="2">
    <location>
        <begin position="178"/>
        <end position="196"/>
    </location>
</feature>
<feature type="transmembrane region" description="Helical" evidence="2">
    <location>
        <begin position="208"/>
        <end position="228"/>
    </location>
</feature>
<evidence type="ECO:0000313" key="4">
    <source>
        <dbReference type="Proteomes" id="UP000197679"/>
    </source>
</evidence>
<feature type="region of interest" description="Disordered" evidence="1">
    <location>
        <begin position="1"/>
        <end position="33"/>
    </location>
</feature>
<accession>A0A218NMB4</accession>
<keyword evidence="2" id="KW-0472">Membrane</keyword>
<dbReference type="GeneID" id="33313833"/>
<dbReference type="RefSeq" id="WP_088819768.1">
    <property type="nucleotide sequence ID" value="NZ_CP019964.1"/>
</dbReference>
<feature type="transmembrane region" description="Helical" evidence="2">
    <location>
        <begin position="234"/>
        <end position="255"/>
    </location>
</feature>
<keyword evidence="2" id="KW-1133">Transmembrane helix</keyword>
<dbReference type="Proteomes" id="UP000197679">
    <property type="component" value="Chromosome"/>
</dbReference>
<proteinExistence type="predicted"/>
<protein>
    <submittedName>
        <fullName evidence="3">Ribosome association toxin RatA</fullName>
    </submittedName>
</protein>
<sequence>MVVIDNSKLHKRKNNKTPNKRSQSKKNQNNTIRTSKWKYTPKVKINKKALNHDKEVSENIKLKDIAIKVFVIEVIILFVFSAVPISKSYQSKLVSSFNSLAGPIYNQSYPMMVYSIASHNLEVATSELIPVIGPAEFVLSSSITAITAETLGKSENASVPGPLLMFGLFLLPDTWIELIAYSAAVAESIMLLLAILKKTFKHEVKRAVYVWVFIVIDLFVAASLESGALVLKNVVYLMMLWIPAFIIVGLFLVIAKKLRIFTYSKISNRRLQKS</sequence>
<evidence type="ECO:0000256" key="1">
    <source>
        <dbReference type="SAM" id="MobiDB-lite"/>
    </source>
</evidence>
<dbReference type="KEGG" id="marh:Mia14_0276"/>
<evidence type="ECO:0000256" key="2">
    <source>
        <dbReference type="SAM" id="Phobius"/>
    </source>
</evidence>
<name>A0A218NMB4_9ARCH</name>
<organism evidence="3 4">
    <name type="scientific">Candidatus Mancarchaeum acidiphilum</name>
    <dbReference type="NCBI Taxonomy" id="1920749"/>
    <lineage>
        <taxon>Archaea</taxon>
        <taxon>Candidatus Micrarchaeota</taxon>
        <taxon>Candidatus Mancarchaeum</taxon>
    </lineage>
</organism>
<keyword evidence="2" id="KW-0812">Transmembrane</keyword>
<gene>
    <name evidence="3" type="ORF">Mia14_0276</name>
</gene>
<evidence type="ECO:0000313" key="3">
    <source>
        <dbReference type="EMBL" id="ASI13606.1"/>
    </source>
</evidence>
<dbReference type="EMBL" id="CP019964">
    <property type="protein sequence ID" value="ASI13606.1"/>
    <property type="molecule type" value="Genomic_DNA"/>
</dbReference>
<feature type="compositionally biased region" description="Basic residues" evidence="1">
    <location>
        <begin position="9"/>
        <end position="24"/>
    </location>
</feature>
<feature type="transmembrane region" description="Helical" evidence="2">
    <location>
        <begin position="65"/>
        <end position="85"/>
    </location>
</feature>
<dbReference type="AlphaFoldDB" id="A0A218NMB4"/>
<reference evidence="3 4" key="1">
    <citation type="journal article" date="2017" name="Nat. Commun.">
        <title>'ARMAN' archaea depend on association with euryarchaeal host in culture and in situ.</title>
        <authorList>
            <person name="Golyshina O."/>
            <person name="Toshchakov S."/>
            <person name="Makarova K."/>
            <person name="Gavrilov S."/>
            <person name="Korzhenkov A."/>
            <person name="La Cono V."/>
            <person name="Arcadi E."/>
            <person name="Nechitaylo T."/>
            <person name="Ferrer M."/>
            <person name="Kublanov I."/>
            <person name="Wolf Y."/>
            <person name="Yakimov M."/>
            <person name="Golyshin P."/>
            <person name="Slesarev A."/>
            <person name="Kozyavkin S."/>
        </authorList>
    </citation>
    <scope>NUCLEOTIDE SEQUENCE [LARGE SCALE GENOMIC DNA]</scope>
    <source>
        <strain evidence="3 4">Mia14</strain>
    </source>
</reference>